<evidence type="ECO:0000256" key="2">
    <source>
        <dbReference type="ARBA" id="ARBA00007776"/>
    </source>
</evidence>
<gene>
    <name evidence="9" type="ORF">IV74_GL002160</name>
</gene>
<keyword evidence="7 8" id="KW-0472">Membrane</keyword>
<dbReference type="PATRIC" id="fig|1449336.4.peg.2198"/>
<dbReference type="InterPro" id="IPR007227">
    <property type="entry name" value="Cell_shape_determining_MreD"/>
</dbReference>
<comment type="caution">
    <text evidence="9">The sequence shown here is derived from an EMBL/GenBank/DDBJ whole genome shotgun (WGS) entry which is preliminary data.</text>
</comment>
<name>A0A0R2HNW5_CARDV</name>
<evidence type="ECO:0000256" key="3">
    <source>
        <dbReference type="ARBA" id="ARBA00022475"/>
    </source>
</evidence>
<dbReference type="GO" id="GO:0008360">
    <property type="term" value="P:regulation of cell shape"/>
    <property type="evidence" value="ECO:0007669"/>
    <property type="project" value="UniProtKB-KW"/>
</dbReference>
<evidence type="ECO:0000256" key="6">
    <source>
        <dbReference type="ARBA" id="ARBA00022989"/>
    </source>
</evidence>
<keyword evidence="5" id="KW-0133">Cell shape</keyword>
<keyword evidence="3" id="KW-1003">Cell membrane</keyword>
<evidence type="ECO:0000256" key="7">
    <source>
        <dbReference type="ARBA" id="ARBA00023136"/>
    </source>
</evidence>
<keyword evidence="10" id="KW-1185">Reference proteome</keyword>
<comment type="similarity">
    <text evidence="2">Belongs to the MreD family.</text>
</comment>
<feature type="transmembrane region" description="Helical" evidence="8">
    <location>
        <begin position="36"/>
        <end position="56"/>
    </location>
</feature>
<dbReference type="eggNOG" id="COG2891">
    <property type="taxonomic scope" value="Bacteria"/>
</dbReference>
<sequence>MNSNLKSSFLPPLILFVFFLLDGVLAALFSETLYGSDYILVPRLTVILLVMMSFYLPRNRMLVIAILFGLLFDSYYVGVLGIYVALFPIIVYITEKLTKVLHPNPIVVGMMFIIDLSLVETTLYFFYTILKETTMDFNTFMVERLGPTLLLNVVIFIFLYYPLQKLMMKLEKM</sequence>
<dbReference type="AlphaFoldDB" id="A0A0R2HNW5"/>
<dbReference type="EMBL" id="JQBS01000035">
    <property type="protein sequence ID" value="KRN54576.1"/>
    <property type="molecule type" value="Genomic_DNA"/>
</dbReference>
<organism evidence="9 10">
    <name type="scientific">Carnobacterium divergens DSM 20623</name>
    <dbReference type="NCBI Taxonomy" id="1449336"/>
    <lineage>
        <taxon>Bacteria</taxon>
        <taxon>Bacillati</taxon>
        <taxon>Bacillota</taxon>
        <taxon>Bacilli</taxon>
        <taxon>Lactobacillales</taxon>
        <taxon>Carnobacteriaceae</taxon>
        <taxon>Carnobacterium</taxon>
    </lineage>
</organism>
<evidence type="ECO:0000256" key="4">
    <source>
        <dbReference type="ARBA" id="ARBA00022692"/>
    </source>
</evidence>
<dbReference type="Pfam" id="PF04093">
    <property type="entry name" value="MreD"/>
    <property type="match status" value="1"/>
</dbReference>
<protein>
    <submittedName>
        <fullName evidence="9">Rod shape-determining protein MreD</fullName>
    </submittedName>
</protein>
<feature type="transmembrane region" description="Helical" evidence="8">
    <location>
        <begin position="63"/>
        <end position="94"/>
    </location>
</feature>
<dbReference type="GO" id="GO:0005886">
    <property type="term" value="C:plasma membrane"/>
    <property type="evidence" value="ECO:0007669"/>
    <property type="project" value="UniProtKB-SubCell"/>
</dbReference>
<dbReference type="RefSeq" id="WP_034569150.1">
    <property type="nucleotide sequence ID" value="NZ_JQBS01000035.1"/>
</dbReference>
<keyword evidence="4 8" id="KW-0812">Transmembrane</keyword>
<evidence type="ECO:0000313" key="10">
    <source>
        <dbReference type="Proteomes" id="UP000051658"/>
    </source>
</evidence>
<feature type="transmembrane region" description="Helical" evidence="8">
    <location>
        <begin position="106"/>
        <end position="130"/>
    </location>
</feature>
<evidence type="ECO:0000256" key="8">
    <source>
        <dbReference type="SAM" id="Phobius"/>
    </source>
</evidence>
<keyword evidence="6 8" id="KW-1133">Transmembrane helix</keyword>
<accession>A0A0R2HNW5</accession>
<dbReference type="Proteomes" id="UP000051658">
    <property type="component" value="Unassembled WGS sequence"/>
</dbReference>
<proteinExistence type="inferred from homology"/>
<dbReference type="NCBIfam" id="TIGR03426">
    <property type="entry name" value="shape_MreD"/>
    <property type="match status" value="1"/>
</dbReference>
<evidence type="ECO:0000313" key="9">
    <source>
        <dbReference type="EMBL" id="KRN54576.1"/>
    </source>
</evidence>
<feature type="transmembrane region" description="Helical" evidence="8">
    <location>
        <begin position="142"/>
        <end position="163"/>
    </location>
</feature>
<evidence type="ECO:0000256" key="1">
    <source>
        <dbReference type="ARBA" id="ARBA00004651"/>
    </source>
</evidence>
<reference evidence="9 10" key="1">
    <citation type="journal article" date="2015" name="Genome Announc.">
        <title>Expanding the biotechnology potential of lactobacilli through comparative genomics of 213 strains and associated genera.</title>
        <authorList>
            <person name="Sun Z."/>
            <person name="Harris H.M."/>
            <person name="McCann A."/>
            <person name="Guo C."/>
            <person name="Argimon S."/>
            <person name="Zhang W."/>
            <person name="Yang X."/>
            <person name="Jeffery I.B."/>
            <person name="Cooney J.C."/>
            <person name="Kagawa T.F."/>
            <person name="Liu W."/>
            <person name="Song Y."/>
            <person name="Salvetti E."/>
            <person name="Wrobel A."/>
            <person name="Rasinkangas P."/>
            <person name="Parkhill J."/>
            <person name="Rea M.C."/>
            <person name="O'Sullivan O."/>
            <person name="Ritari J."/>
            <person name="Douillard F.P."/>
            <person name="Paul Ross R."/>
            <person name="Yang R."/>
            <person name="Briner A.E."/>
            <person name="Felis G.E."/>
            <person name="de Vos W.M."/>
            <person name="Barrangou R."/>
            <person name="Klaenhammer T.R."/>
            <person name="Caufield P.W."/>
            <person name="Cui Y."/>
            <person name="Zhang H."/>
            <person name="O'Toole P.W."/>
        </authorList>
    </citation>
    <scope>NUCLEOTIDE SEQUENCE [LARGE SCALE GENOMIC DNA]</scope>
    <source>
        <strain evidence="9 10">DSM 20623</strain>
    </source>
</reference>
<comment type="subcellular location">
    <subcellularLocation>
        <location evidence="1">Cell membrane</location>
        <topology evidence="1">Multi-pass membrane protein</topology>
    </subcellularLocation>
</comment>
<dbReference type="GeneID" id="89589151"/>
<evidence type="ECO:0000256" key="5">
    <source>
        <dbReference type="ARBA" id="ARBA00022960"/>
    </source>
</evidence>